<evidence type="ECO:0000256" key="6">
    <source>
        <dbReference type="SAM" id="Phobius"/>
    </source>
</evidence>
<dbReference type="Gene3D" id="2.60.40.10">
    <property type="entry name" value="Immunoglobulins"/>
    <property type="match status" value="1"/>
</dbReference>
<dbReference type="PANTHER" id="PTHR34441">
    <property type="entry name" value="MOTILE SPERM DOMAIN-CONTAINING PROTEIN 1"/>
    <property type="match status" value="1"/>
</dbReference>
<keyword evidence="3 6" id="KW-1133">Transmembrane helix</keyword>
<keyword evidence="9" id="KW-1185">Reference proteome</keyword>
<keyword evidence="4 6" id="KW-0472">Membrane</keyword>
<evidence type="ECO:0000256" key="4">
    <source>
        <dbReference type="ARBA" id="ARBA00023136"/>
    </source>
</evidence>
<dbReference type="InterPro" id="IPR013783">
    <property type="entry name" value="Ig-like_fold"/>
</dbReference>
<dbReference type="AlphaFoldDB" id="A0A8J5JKT9"/>
<dbReference type="InterPro" id="IPR039283">
    <property type="entry name" value="MOSPD1/3"/>
</dbReference>
<dbReference type="EMBL" id="JAHLQT010033114">
    <property type="protein sequence ID" value="KAG7159480.1"/>
    <property type="molecule type" value="Genomic_DNA"/>
</dbReference>
<evidence type="ECO:0000256" key="1">
    <source>
        <dbReference type="ARBA" id="ARBA00004141"/>
    </source>
</evidence>
<name>A0A8J5JKT9_HOMAM</name>
<evidence type="ECO:0000259" key="7">
    <source>
        <dbReference type="Pfam" id="PF00635"/>
    </source>
</evidence>
<evidence type="ECO:0000256" key="5">
    <source>
        <dbReference type="SAM" id="MobiDB-lite"/>
    </source>
</evidence>
<keyword evidence="2 6" id="KW-0812">Transmembrane</keyword>
<dbReference type="GO" id="GO:0016020">
    <property type="term" value="C:membrane"/>
    <property type="evidence" value="ECO:0007669"/>
    <property type="project" value="UniProtKB-SubCell"/>
</dbReference>
<dbReference type="SUPFAM" id="SSF49354">
    <property type="entry name" value="PapD-like"/>
    <property type="match status" value="1"/>
</dbReference>
<feature type="transmembrane region" description="Helical" evidence="6">
    <location>
        <begin position="174"/>
        <end position="194"/>
    </location>
</feature>
<reference evidence="8" key="1">
    <citation type="journal article" date="2021" name="Sci. Adv.">
        <title>The American lobster genome reveals insights on longevity, neural, and immune adaptations.</title>
        <authorList>
            <person name="Polinski J.M."/>
            <person name="Zimin A.V."/>
            <person name="Clark K.F."/>
            <person name="Kohn A.B."/>
            <person name="Sadowski N."/>
            <person name="Timp W."/>
            <person name="Ptitsyn A."/>
            <person name="Khanna P."/>
            <person name="Romanova D.Y."/>
            <person name="Williams P."/>
            <person name="Greenwood S.J."/>
            <person name="Moroz L.L."/>
            <person name="Walt D.R."/>
            <person name="Bodnar A.G."/>
        </authorList>
    </citation>
    <scope>NUCLEOTIDE SEQUENCE</scope>
    <source>
        <strain evidence="8">GMGI-L3</strain>
    </source>
</reference>
<sequence length="234" mass="25528">MQTVKIYGNVVMQPSGLDGRLPVFVFPQSLTFYVADQTTHKQIVTLYNPYDFRISYSVLCNNPSCFTVDSPKGFVRAKCSLDIIITRINLSLSDASDRDRFRIQISEDEKRQVLGKKDVPAVLLSGTPEPRSGSDSDQFESVRAPTHHGAVGGAIGSQLLPQQRQQPFGTYQGSTGPSLVLVAAAVVCLVGLLMPTEGDQTPTRIPSYLHLNSNIKIVIAYVLGLLTYALLRAG</sequence>
<evidence type="ECO:0000313" key="9">
    <source>
        <dbReference type="Proteomes" id="UP000747542"/>
    </source>
</evidence>
<dbReference type="Pfam" id="PF00635">
    <property type="entry name" value="Motile_Sperm"/>
    <property type="match status" value="1"/>
</dbReference>
<evidence type="ECO:0000256" key="3">
    <source>
        <dbReference type="ARBA" id="ARBA00022989"/>
    </source>
</evidence>
<comment type="subcellular location">
    <subcellularLocation>
        <location evidence="1">Membrane</location>
        <topology evidence="1">Multi-pass membrane protein</topology>
    </subcellularLocation>
</comment>
<feature type="region of interest" description="Disordered" evidence="5">
    <location>
        <begin position="124"/>
        <end position="143"/>
    </location>
</feature>
<dbReference type="InterPro" id="IPR008962">
    <property type="entry name" value="PapD-like_sf"/>
</dbReference>
<protein>
    <submittedName>
        <fullName evidence="8">Motile sperm domain-containing protein 1-like</fullName>
    </submittedName>
</protein>
<organism evidence="8 9">
    <name type="scientific">Homarus americanus</name>
    <name type="common">American lobster</name>
    <dbReference type="NCBI Taxonomy" id="6706"/>
    <lineage>
        <taxon>Eukaryota</taxon>
        <taxon>Metazoa</taxon>
        <taxon>Ecdysozoa</taxon>
        <taxon>Arthropoda</taxon>
        <taxon>Crustacea</taxon>
        <taxon>Multicrustacea</taxon>
        <taxon>Malacostraca</taxon>
        <taxon>Eumalacostraca</taxon>
        <taxon>Eucarida</taxon>
        <taxon>Decapoda</taxon>
        <taxon>Pleocyemata</taxon>
        <taxon>Astacidea</taxon>
        <taxon>Nephropoidea</taxon>
        <taxon>Nephropidae</taxon>
        <taxon>Homarus</taxon>
    </lineage>
</organism>
<evidence type="ECO:0000313" key="8">
    <source>
        <dbReference type="EMBL" id="KAG7159480.1"/>
    </source>
</evidence>
<gene>
    <name evidence="8" type="primary">MOSPD1-L</name>
    <name evidence="8" type="ORF">Hamer_G004109</name>
</gene>
<dbReference type="Proteomes" id="UP000747542">
    <property type="component" value="Unassembled WGS sequence"/>
</dbReference>
<proteinExistence type="predicted"/>
<feature type="transmembrane region" description="Helical" evidence="6">
    <location>
        <begin position="214"/>
        <end position="231"/>
    </location>
</feature>
<feature type="domain" description="MSP" evidence="7">
    <location>
        <begin position="23"/>
        <end position="118"/>
    </location>
</feature>
<dbReference type="InterPro" id="IPR000535">
    <property type="entry name" value="MSP_dom"/>
</dbReference>
<accession>A0A8J5JKT9</accession>
<dbReference type="PANTHER" id="PTHR34441:SF1">
    <property type="entry name" value="MOTILE SPERM DOMAIN-CONTAINING 1"/>
    <property type="match status" value="1"/>
</dbReference>
<dbReference type="GO" id="GO:0005737">
    <property type="term" value="C:cytoplasm"/>
    <property type="evidence" value="ECO:0007669"/>
    <property type="project" value="TreeGrafter"/>
</dbReference>
<evidence type="ECO:0000256" key="2">
    <source>
        <dbReference type="ARBA" id="ARBA00022692"/>
    </source>
</evidence>
<comment type="caution">
    <text evidence="8">The sequence shown here is derived from an EMBL/GenBank/DDBJ whole genome shotgun (WGS) entry which is preliminary data.</text>
</comment>